<gene>
    <name evidence="2" type="ORF">JF539_05940</name>
</gene>
<accession>A0A939EAZ3</accession>
<dbReference type="Pfam" id="PF00535">
    <property type="entry name" value="Glycos_transf_2"/>
    <property type="match status" value="1"/>
</dbReference>
<evidence type="ECO:0000313" key="3">
    <source>
        <dbReference type="Proteomes" id="UP000664096"/>
    </source>
</evidence>
<evidence type="ECO:0000259" key="1">
    <source>
        <dbReference type="Pfam" id="PF00535"/>
    </source>
</evidence>
<dbReference type="PANTHER" id="PTHR43685:SF2">
    <property type="entry name" value="GLYCOSYLTRANSFERASE 2-LIKE DOMAIN-CONTAINING PROTEIN"/>
    <property type="match status" value="1"/>
</dbReference>
<dbReference type="AlphaFoldDB" id="A0A939EAZ3"/>
<protein>
    <submittedName>
        <fullName evidence="2">Glycosyltransferase</fullName>
    </submittedName>
</protein>
<dbReference type="RefSeq" id="WP_207139405.1">
    <property type="nucleotide sequence ID" value="NZ_JAEKJZ010000001.1"/>
</dbReference>
<evidence type="ECO:0000313" key="2">
    <source>
        <dbReference type="EMBL" id="MBN9669872.1"/>
    </source>
</evidence>
<name>A0A939EAZ3_9HYPH</name>
<sequence>MENKPAPRISVIVPYLNQPDFLEKCLRSLGEQTLETTDFEIIVVDNGSKELPTNICSRYKNVKLTEEETPGPGPARNKGVECARAPIIACIDSDCMADARWLETIEASFKNPELQIIGGHVRIALKNPAKKSMTEAYESVFSFRQKLYIERDGYSATLNLAFRRDVFLKVGGFGGITIAEDRDWGERANTLGFFTTYVPDMLVFHPARENMKDMLRKWNRIIGHQYTTASASIRSHLIWVLRSFALTFSIPKEYITVVRSDELATIHEKMLAAAAVTVIRLYRTCTMLWVAIPFTSKLEADWQR</sequence>
<reference evidence="2" key="1">
    <citation type="submission" date="2020-12" db="EMBL/GenBank/DDBJ databases">
        <title>Oil enriched cultivation method for isolating marine PHA-producing bacteria.</title>
        <authorList>
            <person name="Zheng W."/>
            <person name="Yu S."/>
            <person name="Huang Y."/>
        </authorList>
    </citation>
    <scope>NUCLEOTIDE SEQUENCE</scope>
    <source>
        <strain evidence="2">SY-2-12</strain>
    </source>
</reference>
<dbReference type="Proteomes" id="UP000664096">
    <property type="component" value="Unassembled WGS sequence"/>
</dbReference>
<dbReference type="PANTHER" id="PTHR43685">
    <property type="entry name" value="GLYCOSYLTRANSFERASE"/>
    <property type="match status" value="1"/>
</dbReference>
<comment type="caution">
    <text evidence="2">The sequence shown here is derived from an EMBL/GenBank/DDBJ whole genome shotgun (WGS) entry which is preliminary data.</text>
</comment>
<dbReference type="Gene3D" id="3.90.550.10">
    <property type="entry name" value="Spore Coat Polysaccharide Biosynthesis Protein SpsA, Chain A"/>
    <property type="match status" value="1"/>
</dbReference>
<organism evidence="2 3">
    <name type="scientific">Roseibium aggregatum</name>
    <dbReference type="NCBI Taxonomy" id="187304"/>
    <lineage>
        <taxon>Bacteria</taxon>
        <taxon>Pseudomonadati</taxon>
        <taxon>Pseudomonadota</taxon>
        <taxon>Alphaproteobacteria</taxon>
        <taxon>Hyphomicrobiales</taxon>
        <taxon>Stappiaceae</taxon>
        <taxon>Roseibium</taxon>
    </lineage>
</organism>
<dbReference type="InterPro" id="IPR001173">
    <property type="entry name" value="Glyco_trans_2-like"/>
</dbReference>
<dbReference type="InterPro" id="IPR050834">
    <property type="entry name" value="Glycosyltransf_2"/>
</dbReference>
<dbReference type="EMBL" id="JAEKJZ010000001">
    <property type="protein sequence ID" value="MBN9669872.1"/>
    <property type="molecule type" value="Genomic_DNA"/>
</dbReference>
<dbReference type="InterPro" id="IPR029044">
    <property type="entry name" value="Nucleotide-diphossugar_trans"/>
</dbReference>
<dbReference type="SUPFAM" id="SSF53448">
    <property type="entry name" value="Nucleotide-diphospho-sugar transferases"/>
    <property type="match status" value="1"/>
</dbReference>
<feature type="domain" description="Glycosyltransferase 2-like" evidence="1">
    <location>
        <begin position="10"/>
        <end position="151"/>
    </location>
</feature>
<proteinExistence type="predicted"/>